<dbReference type="EMBL" id="CP072110">
    <property type="protein sequence ID" value="QTH64071.1"/>
    <property type="molecule type" value="Genomic_DNA"/>
</dbReference>
<evidence type="ECO:0000256" key="2">
    <source>
        <dbReference type="SAM" id="Phobius"/>
    </source>
</evidence>
<sequence>MKLVEVAIKRPVTIWMFVLAVMLFGLVSLSRLAVNLLPDLSYPTLTIRTDYDGAAPQEVEMLISKPIEEAVGVVKNVRQVHSISKAGQSDVVLEFNWGTDMDMASLNVREKLDIIQLPLDIKKPVLLRFNPSLDPIMRFALTNNSETMNLKQVRIFAEEQIKRNLESTTGVASVQVGGGLEQEIHVEIDPFKLNHHQITLQHVLNRLRQENINMAGGRVKDVSQDYFVRTINQFQNLDEIRDLIIKQNQLNIVRLSDVATVTDSHKERDSITQINGEESIEIALYKEGDANSVKVSQLVQAQLKPINKRLPEGLKLTAVYDQAQFIESAVSEVKTAGVIGGLLAMFVLFLFLRNSWTTFIVSLSIPVSVIATFNFMNANGISLNIMSLGGIALAIGLLVDSAIVVLENIARHKEQGAAPKLAALLGTKEVAMAVTASTLTTMAVFFPLAFVEGIAGQLFSDQALAITFALLASLIVSLTLIPMLASRERREMEFSPEVAPREKSGKPTHRLSLFFWYLTWPVRKLFLLVFYWLPLSIVTIGKVVVRGLLKAAGVFFQPIAFGFNWGYDKLANSYNRFLARVIKTPLAVIFSITLLSLGSIPLAKQLGSELLPPMAQGEFYVDILMPTGTKLDVTEQTLTKLSSHITDHPAVEKTYSVIGTGSLMNASPGQSGDNWGRLNVVLNKGSSKLDEQSVISLLREKMATMPGFTSKIDRPQLLTFKAPIQVILSSYELDTLATYSERLVNRFNESDLLTDINPTLKSGNPEVALDFNHTRLAQLGLTAATVSDVVATQVGGTVATKLSIGDRKVDILVRTEEEHRNSVNALGQLIINPDANQAVTLEDVADITITTGPSEINRLQQERVAIIDVNVLTDDLSTAVKEVEQIIVQSNLPLNITWSIDGQNEDMERSFDSLMFALALAVFMVYIVMASQFESLLHPLLILFTVPLAGAGSVYGLYLTGTNLSVVVFIGLIMLAGIVVNNAIVLIDRINQLRAQGVEKLDAIQSSAKSRLRPIVMTTLTTTLGLLPLVIGSGDGAEMRTPMALTVIFGLLYATVLTLLFIPCLYALLDQKVFTPETTPEKAKPEQATPELSTVES</sequence>
<keyword evidence="2" id="KW-0812">Transmembrane</keyword>
<gene>
    <name evidence="3" type="ORF">J1N51_00875</name>
</gene>
<feature type="transmembrane region" description="Helical" evidence="2">
    <location>
        <begin position="914"/>
        <end position="933"/>
    </location>
</feature>
<dbReference type="SUPFAM" id="SSF82866">
    <property type="entry name" value="Multidrug efflux transporter AcrB transmembrane domain"/>
    <property type="match status" value="2"/>
</dbReference>
<dbReference type="Pfam" id="PF00873">
    <property type="entry name" value="ACR_tran"/>
    <property type="match status" value="2"/>
</dbReference>
<evidence type="ECO:0000256" key="1">
    <source>
        <dbReference type="SAM" id="MobiDB-lite"/>
    </source>
</evidence>
<feature type="transmembrane region" description="Helical" evidence="2">
    <location>
        <begin position="359"/>
        <end position="376"/>
    </location>
</feature>
<protein>
    <submittedName>
        <fullName evidence="3">Efflux RND transporter permease subunit</fullName>
    </submittedName>
</protein>
<dbReference type="RefSeq" id="WP_208832126.1">
    <property type="nucleotide sequence ID" value="NZ_CP072110.1"/>
</dbReference>
<feature type="transmembrane region" description="Helical" evidence="2">
    <location>
        <begin position="1014"/>
        <end position="1031"/>
    </location>
</feature>
<dbReference type="InterPro" id="IPR027463">
    <property type="entry name" value="AcrB_DN_DC_subdom"/>
</dbReference>
<dbReference type="Gene3D" id="3.30.70.1430">
    <property type="entry name" value="Multidrug efflux transporter AcrB pore domain"/>
    <property type="match status" value="2"/>
</dbReference>
<dbReference type="PANTHER" id="PTHR32063">
    <property type="match status" value="1"/>
</dbReference>
<dbReference type="PRINTS" id="PR00702">
    <property type="entry name" value="ACRIFLAVINRP"/>
</dbReference>
<keyword evidence="2" id="KW-0472">Membrane</keyword>
<feature type="transmembrane region" description="Helical" evidence="2">
    <location>
        <begin position="940"/>
        <end position="958"/>
    </location>
</feature>
<feature type="transmembrane region" description="Helical" evidence="2">
    <location>
        <begin position="511"/>
        <end position="533"/>
    </location>
</feature>
<dbReference type="InterPro" id="IPR001036">
    <property type="entry name" value="Acrflvin-R"/>
</dbReference>
<feature type="transmembrane region" description="Helical" evidence="2">
    <location>
        <begin position="430"/>
        <end position="451"/>
    </location>
</feature>
<accession>A0A975DBH8</accession>
<evidence type="ECO:0000313" key="3">
    <source>
        <dbReference type="EMBL" id="QTH64071.1"/>
    </source>
</evidence>
<feature type="transmembrane region" description="Helical" evidence="2">
    <location>
        <begin position="1043"/>
        <end position="1069"/>
    </location>
</feature>
<feature type="transmembrane region" description="Helical" evidence="2">
    <location>
        <begin position="545"/>
        <end position="565"/>
    </location>
</feature>
<dbReference type="PANTHER" id="PTHR32063:SF0">
    <property type="entry name" value="SWARMING MOTILITY PROTEIN SWRC"/>
    <property type="match status" value="1"/>
</dbReference>
<feature type="region of interest" description="Disordered" evidence="1">
    <location>
        <begin position="1078"/>
        <end position="1097"/>
    </location>
</feature>
<feature type="transmembrane region" description="Helical" evidence="2">
    <location>
        <begin position="12"/>
        <end position="34"/>
    </location>
</feature>
<feature type="transmembrane region" description="Helical" evidence="2">
    <location>
        <begin position="964"/>
        <end position="987"/>
    </location>
</feature>
<dbReference type="Gene3D" id="3.30.2090.10">
    <property type="entry name" value="Multidrug efflux transporter AcrB TolC docking domain, DN and DC subdomains"/>
    <property type="match status" value="2"/>
</dbReference>
<dbReference type="SUPFAM" id="SSF82714">
    <property type="entry name" value="Multidrug efflux transporter AcrB TolC docking domain, DN and DC subdomains"/>
    <property type="match status" value="2"/>
</dbReference>
<name>A0A975DBH8_9GAMM</name>
<dbReference type="Gene3D" id="1.20.1640.10">
    <property type="entry name" value="Multidrug efflux transporter AcrB transmembrane domain"/>
    <property type="match status" value="2"/>
</dbReference>
<feature type="transmembrane region" description="Helical" evidence="2">
    <location>
        <begin position="463"/>
        <end position="485"/>
    </location>
</feature>
<dbReference type="GO" id="GO:0042910">
    <property type="term" value="F:xenobiotic transmembrane transporter activity"/>
    <property type="evidence" value="ECO:0007669"/>
    <property type="project" value="TreeGrafter"/>
</dbReference>
<keyword evidence="4" id="KW-1185">Reference proteome</keyword>
<dbReference type="GO" id="GO:0005886">
    <property type="term" value="C:plasma membrane"/>
    <property type="evidence" value="ECO:0007669"/>
    <property type="project" value="TreeGrafter"/>
</dbReference>
<dbReference type="KEGG" id="psym:J1N51_00875"/>
<dbReference type="Proteomes" id="UP000682739">
    <property type="component" value="Chromosome"/>
</dbReference>
<keyword evidence="2" id="KW-1133">Transmembrane helix</keyword>
<dbReference type="AlphaFoldDB" id="A0A975DBH8"/>
<proteinExistence type="predicted"/>
<dbReference type="SUPFAM" id="SSF82693">
    <property type="entry name" value="Multidrug efflux transporter AcrB pore domain, PN1, PN2, PC1 and PC2 subdomains"/>
    <property type="match status" value="3"/>
</dbReference>
<feature type="transmembrane region" description="Helical" evidence="2">
    <location>
        <begin position="388"/>
        <end position="409"/>
    </location>
</feature>
<organism evidence="3 4">
    <name type="scientific">Psychrosphaera ytuae</name>
    <dbReference type="NCBI Taxonomy" id="2820710"/>
    <lineage>
        <taxon>Bacteria</taxon>
        <taxon>Pseudomonadati</taxon>
        <taxon>Pseudomonadota</taxon>
        <taxon>Gammaproteobacteria</taxon>
        <taxon>Alteromonadales</taxon>
        <taxon>Pseudoalteromonadaceae</taxon>
        <taxon>Psychrosphaera</taxon>
    </lineage>
</organism>
<feature type="transmembrane region" description="Helical" evidence="2">
    <location>
        <begin position="335"/>
        <end position="352"/>
    </location>
</feature>
<feature type="transmembrane region" description="Helical" evidence="2">
    <location>
        <begin position="586"/>
        <end position="603"/>
    </location>
</feature>
<reference evidence="3" key="1">
    <citation type="submission" date="2021-03" db="EMBL/GenBank/DDBJ databases">
        <title>Description of Psychrosphaera ytuae sp. nov. isolated from deep sea sediment of South China Sea.</title>
        <authorList>
            <person name="Zhang J."/>
            <person name="Xu X.-D."/>
        </authorList>
    </citation>
    <scope>NUCLEOTIDE SEQUENCE</scope>
    <source>
        <strain evidence="3">MTZ26</strain>
    </source>
</reference>
<evidence type="ECO:0000313" key="4">
    <source>
        <dbReference type="Proteomes" id="UP000682739"/>
    </source>
</evidence>